<gene>
    <name evidence="3" type="ORF">OUZ56_004632</name>
</gene>
<evidence type="ECO:0008006" key="5">
    <source>
        <dbReference type="Google" id="ProtNLM"/>
    </source>
</evidence>
<feature type="transmembrane region" description="Helical" evidence="2">
    <location>
        <begin position="21"/>
        <end position="39"/>
    </location>
</feature>
<protein>
    <recommendedName>
        <fullName evidence="5">Secreted protein</fullName>
    </recommendedName>
</protein>
<accession>A0ABQ9YQD6</accession>
<reference evidence="3 4" key="1">
    <citation type="journal article" date="2023" name="Nucleic Acids Res.">
        <title>The hologenome of Daphnia magna reveals possible DNA methylation and microbiome-mediated evolution of the host genome.</title>
        <authorList>
            <person name="Chaturvedi A."/>
            <person name="Li X."/>
            <person name="Dhandapani V."/>
            <person name="Marshall H."/>
            <person name="Kissane S."/>
            <person name="Cuenca-Cambronero M."/>
            <person name="Asole G."/>
            <person name="Calvet F."/>
            <person name="Ruiz-Romero M."/>
            <person name="Marangio P."/>
            <person name="Guigo R."/>
            <person name="Rago D."/>
            <person name="Mirbahai L."/>
            <person name="Eastwood N."/>
            <person name="Colbourne J.K."/>
            <person name="Zhou J."/>
            <person name="Mallon E."/>
            <person name="Orsini L."/>
        </authorList>
    </citation>
    <scope>NUCLEOTIDE SEQUENCE [LARGE SCALE GENOMIC DNA]</scope>
    <source>
        <strain evidence="3">LRV0_1</strain>
    </source>
</reference>
<comment type="caution">
    <text evidence="3">The sequence shown here is derived from an EMBL/GenBank/DDBJ whole genome shotgun (WGS) entry which is preliminary data.</text>
</comment>
<name>A0ABQ9YQD6_9CRUS</name>
<organism evidence="3 4">
    <name type="scientific">Daphnia magna</name>
    <dbReference type="NCBI Taxonomy" id="35525"/>
    <lineage>
        <taxon>Eukaryota</taxon>
        <taxon>Metazoa</taxon>
        <taxon>Ecdysozoa</taxon>
        <taxon>Arthropoda</taxon>
        <taxon>Crustacea</taxon>
        <taxon>Branchiopoda</taxon>
        <taxon>Diplostraca</taxon>
        <taxon>Cladocera</taxon>
        <taxon>Anomopoda</taxon>
        <taxon>Daphniidae</taxon>
        <taxon>Daphnia</taxon>
    </lineage>
</organism>
<feature type="compositionally biased region" description="Basic and acidic residues" evidence="1">
    <location>
        <begin position="79"/>
        <end position="93"/>
    </location>
</feature>
<sequence>MKQRCFVRLSRCRTTANYKQHPCTMMVPVVITAMLSLLYSRVPTRVKYYPGCFLNHWHSRLAGHNTWPPHHPYTATFGRAERNGKTKDTRVKK</sequence>
<feature type="region of interest" description="Disordered" evidence="1">
    <location>
        <begin position="74"/>
        <end position="93"/>
    </location>
</feature>
<dbReference type="Proteomes" id="UP001234178">
    <property type="component" value="Unassembled WGS sequence"/>
</dbReference>
<evidence type="ECO:0000313" key="3">
    <source>
        <dbReference type="EMBL" id="KAK4002833.1"/>
    </source>
</evidence>
<keyword evidence="2" id="KW-1133">Transmembrane helix</keyword>
<keyword evidence="2" id="KW-0812">Transmembrane</keyword>
<keyword evidence="2" id="KW-0472">Membrane</keyword>
<keyword evidence="4" id="KW-1185">Reference proteome</keyword>
<dbReference type="EMBL" id="JAOYFB010000001">
    <property type="protein sequence ID" value="KAK4002833.1"/>
    <property type="molecule type" value="Genomic_DNA"/>
</dbReference>
<evidence type="ECO:0000256" key="2">
    <source>
        <dbReference type="SAM" id="Phobius"/>
    </source>
</evidence>
<evidence type="ECO:0000256" key="1">
    <source>
        <dbReference type="SAM" id="MobiDB-lite"/>
    </source>
</evidence>
<evidence type="ECO:0000313" key="4">
    <source>
        <dbReference type="Proteomes" id="UP001234178"/>
    </source>
</evidence>
<proteinExistence type="predicted"/>